<organism evidence="4 5">
    <name type="scientific">Gandjariella thermophila</name>
    <dbReference type="NCBI Taxonomy" id="1931992"/>
    <lineage>
        <taxon>Bacteria</taxon>
        <taxon>Bacillati</taxon>
        <taxon>Actinomycetota</taxon>
        <taxon>Actinomycetes</taxon>
        <taxon>Pseudonocardiales</taxon>
        <taxon>Pseudonocardiaceae</taxon>
        <taxon>Gandjariella</taxon>
    </lineage>
</organism>
<evidence type="ECO:0000256" key="1">
    <source>
        <dbReference type="SAM" id="MobiDB-lite"/>
    </source>
</evidence>
<feature type="region of interest" description="Disordered" evidence="1">
    <location>
        <begin position="1"/>
        <end position="109"/>
    </location>
</feature>
<keyword evidence="5" id="KW-1185">Reference proteome</keyword>
<keyword evidence="2" id="KW-0472">Membrane</keyword>
<protein>
    <recommendedName>
        <fullName evidence="3">DUF4333 domain-containing protein</fullName>
    </recommendedName>
</protein>
<dbReference type="Proteomes" id="UP000298860">
    <property type="component" value="Unassembled WGS sequence"/>
</dbReference>
<dbReference type="AlphaFoldDB" id="A0A4D4J3L9"/>
<evidence type="ECO:0000313" key="5">
    <source>
        <dbReference type="Proteomes" id="UP000298860"/>
    </source>
</evidence>
<dbReference type="EMBL" id="BJFL01000001">
    <property type="protein sequence ID" value="GDY28573.1"/>
    <property type="molecule type" value="Genomic_DNA"/>
</dbReference>
<gene>
    <name evidence="4" type="ORF">GTS_02060</name>
</gene>
<comment type="caution">
    <text evidence="4">The sequence shown here is derived from an EMBL/GenBank/DDBJ whole genome shotgun (WGS) entry which is preliminary data.</text>
</comment>
<sequence length="219" mass="22775">MTSPYGGNDPQQWGQQPYGSGYPGTPSGGFPAQDGTGQPGYGQPGYPQPGQPGYGQGYGQPDPSQGYGGYPGQQVPYGYGQQPGYPPAGQPYPGYGQQPGYPGTPPQADRKRSPLPWILLGVLVVVLAVVGVLGFVTPGFFLKRVFDNVAVQDGVKRILTSGTNGYGITGVGAVTCPSDQEVKQGATFTCTVEVNGKPQKVTITVKTDAGEYEVGRPQG</sequence>
<proteinExistence type="predicted"/>
<feature type="transmembrane region" description="Helical" evidence="2">
    <location>
        <begin position="117"/>
        <end position="142"/>
    </location>
</feature>
<feature type="compositionally biased region" description="Low complexity" evidence="1">
    <location>
        <begin position="10"/>
        <end position="29"/>
    </location>
</feature>
<dbReference type="Pfam" id="PF14230">
    <property type="entry name" value="DUF4333"/>
    <property type="match status" value="1"/>
</dbReference>
<feature type="domain" description="DUF4333" evidence="3">
    <location>
        <begin position="130"/>
        <end position="210"/>
    </location>
</feature>
<dbReference type="InterPro" id="IPR025637">
    <property type="entry name" value="DUF4333"/>
</dbReference>
<evidence type="ECO:0000313" key="4">
    <source>
        <dbReference type="EMBL" id="GDY28573.1"/>
    </source>
</evidence>
<keyword evidence="2" id="KW-1133">Transmembrane helix</keyword>
<keyword evidence="2" id="KW-0812">Transmembrane</keyword>
<reference evidence="5" key="1">
    <citation type="submission" date="2019-04" db="EMBL/GenBank/DDBJ databases">
        <title>Draft genome sequence of Pseudonocardiaceae bacterium SL3-2-4.</title>
        <authorList>
            <person name="Ningsih F."/>
            <person name="Yokota A."/>
            <person name="Sakai Y."/>
            <person name="Nanatani K."/>
            <person name="Yabe S."/>
            <person name="Oetari A."/>
            <person name="Sjamsuridzal W."/>
        </authorList>
    </citation>
    <scope>NUCLEOTIDE SEQUENCE [LARGE SCALE GENOMIC DNA]</scope>
    <source>
        <strain evidence="5">SL3-2-4</strain>
    </source>
</reference>
<evidence type="ECO:0000259" key="3">
    <source>
        <dbReference type="Pfam" id="PF14230"/>
    </source>
</evidence>
<evidence type="ECO:0000256" key="2">
    <source>
        <dbReference type="SAM" id="Phobius"/>
    </source>
</evidence>
<accession>A0A4D4J3L9</accession>
<name>A0A4D4J3L9_9PSEU</name>
<dbReference type="OrthoDB" id="3405072at2"/>
<feature type="compositionally biased region" description="Low complexity" evidence="1">
    <location>
        <begin position="91"/>
        <end position="101"/>
    </location>
</feature>
<dbReference type="RefSeq" id="WP_137811780.1">
    <property type="nucleotide sequence ID" value="NZ_BJFL01000001.1"/>
</dbReference>
<feature type="compositionally biased region" description="Low complexity" evidence="1">
    <location>
        <begin position="72"/>
        <end position="83"/>
    </location>
</feature>